<dbReference type="GO" id="GO:0048788">
    <property type="term" value="C:cytoskeleton of presynaptic active zone"/>
    <property type="evidence" value="ECO:0007669"/>
    <property type="project" value="TreeGrafter"/>
</dbReference>
<accession>A0A3B3D9L2</accession>
<keyword evidence="4" id="KW-0862">Zinc</keyword>
<feature type="compositionally biased region" description="Polar residues" evidence="8">
    <location>
        <begin position="85"/>
        <end position="96"/>
    </location>
</feature>
<keyword evidence="11" id="KW-1185">Reference proteome</keyword>
<dbReference type="GO" id="GO:0035418">
    <property type="term" value="P:protein localization to synapse"/>
    <property type="evidence" value="ECO:0007669"/>
    <property type="project" value="TreeGrafter"/>
</dbReference>
<dbReference type="AlphaFoldDB" id="A0A3B3D9L2"/>
<comment type="subcellular location">
    <subcellularLocation>
        <location evidence="7">Presynaptic active zone</location>
    </subcellularLocation>
</comment>
<keyword evidence="3" id="KW-0863">Zinc-finger</keyword>
<protein>
    <recommendedName>
        <fullName evidence="9">Zinc finger piccolo-type domain-containing protein</fullName>
    </recommendedName>
</protein>
<dbReference type="GO" id="GO:0008270">
    <property type="term" value="F:zinc ion binding"/>
    <property type="evidence" value="ECO:0007669"/>
    <property type="project" value="UniProtKB-KW"/>
</dbReference>
<dbReference type="InterPro" id="IPR013083">
    <property type="entry name" value="Znf_RING/FYVE/PHD"/>
</dbReference>
<proteinExistence type="predicted"/>
<feature type="compositionally biased region" description="Polar residues" evidence="8">
    <location>
        <begin position="214"/>
        <end position="228"/>
    </location>
</feature>
<evidence type="ECO:0000256" key="3">
    <source>
        <dbReference type="ARBA" id="ARBA00022771"/>
    </source>
</evidence>
<dbReference type="GO" id="GO:1904071">
    <property type="term" value="P:presynaptic active zone assembly"/>
    <property type="evidence" value="ECO:0007669"/>
    <property type="project" value="TreeGrafter"/>
</dbReference>
<dbReference type="InterPro" id="IPR011011">
    <property type="entry name" value="Znf_FYVE_PHD"/>
</dbReference>
<feature type="region of interest" description="Disordered" evidence="8">
    <location>
        <begin position="423"/>
        <end position="495"/>
    </location>
</feature>
<dbReference type="GeneTree" id="ENSGT00620000087961"/>
<dbReference type="InterPro" id="IPR052098">
    <property type="entry name" value="Presynaptic_Scaffold_Bsn/Pclo"/>
</dbReference>
<evidence type="ECO:0000256" key="1">
    <source>
        <dbReference type="ARBA" id="ARBA00022723"/>
    </source>
</evidence>
<feature type="domain" description="Zinc finger piccolo-type" evidence="9">
    <location>
        <begin position="227"/>
        <end position="283"/>
    </location>
</feature>
<feature type="compositionally biased region" description="Basic and acidic residues" evidence="8">
    <location>
        <begin position="473"/>
        <end position="484"/>
    </location>
</feature>
<feature type="compositionally biased region" description="Polar residues" evidence="8">
    <location>
        <begin position="1"/>
        <end position="13"/>
    </location>
</feature>
<evidence type="ECO:0000256" key="7">
    <source>
        <dbReference type="ARBA" id="ARBA00034101"/>
    </source>
</evidence>
<evidence type="ECO:0000256" key="5">
    <source>
        <dbReference type="ARBA" id="ARBA00023018"/>
    </source>
</evidence>
<keyword evidence="6" id="KW-0966">Cell projection</keyword>
<dbReference type="OMA" id="CIVIDST"/>
<evidence type="ECO:0000256" key="2">
    <source>
        <dbReference type="ARBA" id="ARBA00022737"/>
    </source>
</evidence>
<dbReference type="Gene3D" id="3.30.40.10">
    <property type="entry name" value="Zinc/RING finger domain, C3HC4 (zinc finger)"/>
    <property type="match status" value="2"/>
</dbReference>
<feature type="compositionally biased region" description="Polar residues" evidence="8">
    <location>
        <begin position="191"/>
        <end position="207"/>
    </location>
</feature>
<dbReference type="GO" id="GO:0098882">
    <property type="term" value="F:structural constituent of presynaptic active zone"/>
    <property type="evidence" value="ECO:0007669"/>
    <property type="project" value="TreeGrafter"/>
</dbReference>
<feature type="compositionally biased region" description="Basic and acidic residues" evidence="8">
    <location>
        <begin position="440"/>
        <end position="458"/>
    </location>
</feature>
<feature type="compositionally biased region" description="Basic and acidic residues" evidence="8">
    <location>
        <begin position="348"/>
        <end position="362"/>
    </location>
</feature>
<keyword evidence="5" id="KW-0770">Synapse</keyword>
<dbReference type="PANTHER" id="PTHR14113">
    <property type="entry name" value="PICCOLO/BASSOON"/>
    <property type="match status" value="1"/>
</dbReference>
<feature type="region of interest" description="Disordered" evidence="8">
    <location>
        <begin position="284"/>
        <end position="409"/>
    </location>
</feature>
<evidence type="ECO:0000256" key="4">
    <source>
        <dbReference type="ARBA" id="ARBA00022833"/>
    </source>
</evidence>
<sequence>MQKSQPASKQGSPQLRGDEQAGPKSKPVGQAQSSNTGTEQPKAPPQQAQGTSVSPGPPMKKPPPNKISAPQNQTEPAKKGPSAPGSPQNVQSKSTSGPAKDGAAKAPGNPKQPSPAPPQKTTPDTQRKGSMTGKMFGFGSSIFSSASTLIASAVQDEAKVTPPVSPKMQPTKETKPSTVQESEQDRKQKQLHQTKSPTPVQSKSEISTPEAPKTSVSPSAPKGGQSTCPICNMVLNVGSKNPPNYSKCTECKGMVCNQCGFNPMPNVKEGKEWLCLNCQVKRAAGGIDPQKKPSMPLEVKKPEAQPSPQKKPTPGSPQTNLSMRATQPVKDERSDSQKQTSPAPLKKTPQENHEKGPEKGRDQAVPTTQMKENVKSEPSGGLFGFGSTKNQTDASKPAESVTGKMFGFGSSIFSSASTLITSAVQDESKVTPPVSPKMSPKRDSKSPTVTKKEPEKKPQPSQPPLGPSQGLPKEGKPSSEKPKTTPDLPIEPKASQSTCPLCKVELNVGSKDTPNYNTCTECKNTVCNQCGFQPMPNVKEVGTLNCTKAHNH</sequence>
<dbReference type="Proteomes" id="UP000261560">
    <property type="component" value="Unplaced"/>
</dbReference>
<evidence type="ECO:0000256" key="6">
    <source>
        <dbReference type="ARBA" id="ARBA00023273"/>
    </source>
</evidence>
<reference evidence="10" key="2">
    <citation type="submission" date="2025-09" db="UniProtKB">
        <authorList>
            <consortium name="Ensembl"/>
        </authorList>
    </citation>
    <scope>IDENTIFICATION</scope>
</reference>
<feature type="region of interest" description="Disordered" evidence="8">
    <location>
        <begin position="1"/>
        <end position="139"/>
    </location>
</feature>
<organism evidence="10 11">
    <name type="scientific">Oryzias melastigma</name>
    <name type="common">Marine medaka</name>
    <dbReference type="NCBI Taxonomy" id="30732"/>
    <lineage>
        <taxon>Eukaryota</taxon>
        <taxon>Metazoa</taxon>
        <taxon>Chordata</taxon>
        <taxon>Craniata</taxon>
        <taxon>Vertebrata</taxon>
        <taxon>Euteleostomi</taxon>
        <taxon>Actinopterygii</taxon>
        <taxon>Neopterygii</taxon>
        <taxon>Teleostei</taxon>
        <taxon>Neoteleostei</taxon>
        <taxon>Acanthomorphata</taxon>
        <taxon>Ovalentaria</taxon>
        <taxon>Atherinomorphae</taxon>
        <taxon>Beloniformes</taxon>
        <taxon>Adrianichthyidae</taxon>
        <taxon>Oryziinae</taxon>
        <taxon>Oryzias</taxon>
    </lineage>
</organism>
<dbReference type="PaxDb" id="30732-ENSOMEP00000026060"/>
<feature type="compositionally biased region" description="Low complexity" evidence="8">
    <location>
        <begin position="97"/>
        <end position="109"/>
    </location>
</feature>
<dbReference type="GO" id="GO:0030424">
    <property type="term" value="C:axon"/>
    <property type="evidence" value="ECO:0007669"/>
    <property type="project" value="TreeGrafter"/>
</dbReference>
<evidence type="ECO:0000256" key="8">
    <source>
        <dbReference type="SAM" id="MobiDB-lite"/>
    </source>
</evidence>
<dbReference type="STRING" id="30732.ENSOMEP00000026060"/>
<feature type="compositionally biased region" description="Pro residues" evidence="8">
    <location>
        <begin position="110"/>
        <end position="120"/>
    </location>
</feature>
<dbReference type="SUPFAM" id="SSF57903">
    <property type="entry name" value="FYVE/PHD zinc finger"/>
    <property type="match status" value="2"/>
</dbReference>
<reference evidence="10" key="1">
    <citation type="submission" date="2025-08" db="UniProtKB">
        <authorList>
            <consortium name="Ensembl"/>
        </authorList>
    </citation>
    <scope>IDENTIFICATION</scope>
</reference>
<evidence type="ECO:0000259" key="9">
    <source>
        <dbReference type="Pfam" id="PF05715"/>
    </source>
</evidence>
<feature type="compositionally biased region" description="Pro residues" evidence="8">
    <location>
        <begin position="55"/>
        <end position="65"/>
    </location>
</feature>
<feature type="compositionally biased region" description="Polar residues" evidence="8">
    <location>
        <begin position="316"/>
        <end position="325"/>
    </location>
</feature>
<feature type="region of interest" description="Disordered" evidence="8">
    <location>
        <begin position="157"/>
        <end position="228"/>
    </location>
</feature>
<evidence type="ECO:0000313" key="11">
    <source>
        <dbReference type="Proteomes" id="UP000261560"/>
    </source>
</evidence>
<evidence type="ECO:0000313" key="10">
    <source>
        <dbReference type="Ensembl" id="ENSOMEP00000026060.1"/>
    </source>
</evidence>
<dbReference type="PANTHER" id="PTHR14113:SF13">
    <property type="match status" value="1"/>
</dbReference>
<dbReference type="Pfam" id="PF05715">
    <property type="entry name" value="zf-piccolo"/>
    <property type="match status" value="2"/>
</dbReference>
<feature type="domain" description="Zinc finger piccolo-type" evidence="9">
    <location>
        <begin position="498"/>
        <end position="545"/>
    </location>
</feature>
<keyword evidence="1" id="KW-0479">Metal-binding</keyword>
<dbReference type="Ensembl" id="ENSOMET00000005659.1">
    <property type="protein sequence ID" value="ENSOMEP00000026060.1"/>
    <property type="gene ID" value="ENSOMEG00000007595.1"/>
</dbReference>
<name>A0A3B3D9L2_ORYME</name>
<dbReference type="GO" id="GO:0098978">
    <property type="term" value="C:glutamatergic synapse"/>
    <property type="evidence" value="ECO:0007669"/>
    <property type="project" value="TreeGrafter"/>
</dbReference>
<keyword evidence="2" id="KW-0677">Repeat</keyword>
<dbReference type="GO" id="GO:0098982">
    <property type="term" value="C:GABA-ergic synapse"/>
    <property type="evidence" value="ECO:0007669"/>
    <property type="project" value="TreeGrafter"/>
</dbReference>
<dbReference type="InterPro" id="IPR008899">
    <property type="entry name" value="Znf_piccolo"/>
</dbReference>
<feature type="compositionally biased region" description="Polar residues" evidence="8">
    <location>
        <begin position="30"/>
        <end position="39"/>
    </location>
</feature>